<keyword evidence="1 2" id="KW-0238">DNA-binding</keyword>
<evidence type="ECO:0000313" key="6">
    <source>
        <dbReference type="EMBL" id="CCA75978.1"/>
    </source>
</evidence>
<reference evidence="6 7" key="1">
    <citation type="journal article" date="2011" name="PLoS Pathog.">
        <title>Endophytic Life Strategies Decoded by Genome and Transcriptome Analyses of the Mutualistic Root Symbiont Piriformospora indica.</title>
        <authorList>
            <person name="Zuccaro A."/>
            <person name="Lahrmann U."/>
            <person name="Guldener U."/>
            <person name="Langen G."/>
            <person name="Pfiffi S."/>
            <person name="Biedenkopf D."/>
            <person name="Wong P."/>
            <person name="Samans B."/>
            <person name="Grimm C."/>
            <person name="Basiewicz M."/>
            <person name="Murat C."/>
            <person name="Martin F."/>
            <person name="Kogel K.H."/>
        </authorList>
    </citation>
    <scope>NUCLEOTIDE SEQUENCE [LARGE SCALE GENOMIC DNA]</scope>
    <source>
        <strain evidence="6 7">DSM 11827</strain>
    </source>
</reference>
<accession>G4TXD5</accession>
<keyword evidence="1 2" id="KW-0371">Homeobox</keyword>
<feature type="region of interest" description="Disordered" evidence="4">
    <location>
        <begin position="448"/>
        <end position="478"/>
    </location>
</feature>
<keyword evidence="7" id="KW-1185">Reference proteome</keyword>
<keyword evidence="1 2" id="KW-0539">Nucleus</keyword>
<feature type="DNA-binding region" description="Homeobox" evidence="1">
    <location>
        <begin position="134"/>
        <end position="195"/>
    </location>
</feature>
<evidence type="ECO:0000256" key="4">
    <source>
        <dbReference type="SAM" id="MobiDB-lite"/>
    </source>
</evidence>
<feature type="domain" description="Homeobox" evidence="5">
    <location>
        <begin position="132"/>
        <end position="194"/>
    </location>
</feature>
<sequence>MSAGSPLAELAASAIDLCDFLADLGVTPAPERKTRYKKLILPKGPNPAAQLRRLLLPEDSVENICKIYDENITSFRKAILSEHNYLGETAPKIASAVRAGFKQLFISTAKDLCKTCVESASDALNLMAQQDTKSRPYRPPFNKAFTPVFEFIYSRMTGSIPTEAEKKHLAKLTKMSIRQIDVWFQNRRARMRKRVREGKPLPQAPTLEQTLNAFRRLVERDSTNSTGLFKKITFKRKRTYIVEEEKKENQPCPRDLYEEKIRLQYERGVFVNPLDEFDEPEDSFPAPYEGPSYDMDVEFPAPQWDRLPQAEGPPRSHKRVSNEEIYDLANHLERVQLFATQQVMEKRQVTFLLPLPPRLRATIRERKRAKAQRKAARARAEAEANAEDAAVVARAVARAAVLGNPPQEQPQAQFYEAAAPNSQVVSKLCNRVSGLRLGKPKRPKIPVIRVLDDGTLEDAGTETSDGEDDKEEDDIRPRSPLDLMEILPSLNETAILRPTTGRHPAASFEPYFIIEEEEDQPENEFRLDDELMQEALRKTLQECGYEADPPMEIQETITFTQ</sequence>
<dbReference type="SUPFAM" id="SSF46689">
    <property type="entry name" value="Homeodomain-like"/>
    <property type="match status" value="1"/>
</dbReference>
<feature type="non-terminal residue" evidence="6">
    <location>
        <position position="561"/>
    </location>
</feature>
<dbReference type="InterPro" id="IPR009057">
    <property type="entry name" value="Homeodomain-like_sf"/>
</dbReference>
<feature type="coiled-coil region" evidence="3">
    <location>
        <begin position="359"/>
        <end position="388"/>
    </location>
</feature>
<dbReference type="SMART" id="SM00389">
    <property type="entry name" value="HOX"/>
    <property type="match status" value="1"/>
</dbReference>
<name>G4TXD5_SERID</name>
<dbReference type="AlphaFoldDB" id="G4TXD5"/>
<dbReference type="GO" id="GO:0005634">
    <property type="term" value="C:nucleus"/>
    <property type="evidence" value="ECO:0007669"/>
    <property type="project" value="UniProtKB-SubCell"/>
</dbReference>
<dbReference type="Gene3D" id="1.10.10.60">
    <property type="entry name" value="Homeodomain-like"/>
    <property type="match status" value="1"/>
</dbReference>
<dbReference type="STRING" id="1109443.G4TXD5"/>
<keyword evidence="3" id="KW-0175">Coiled coil</keyword>
<evidence type="ECO:0000259" key="5">
    <source>
        <dbReference type="PROSITE" id="PS50071"/>
    </source>
</evidence>
<dbReference type="GO" id="GO:0003677">
    <property type="term" value="F:DNA binding"/>
    <property type="evidence" value="ECO:0007669"/>
    <property type="project" value="UniProtKB-UniRule"/>
</dbReference>
<proteinExistence type="predicted"/>
<organism evidence="6 7">
    <name type="scientific">Serendipita indica (strain DSM 11827)</name>
    <name type="common">Root endophyte fungus</name>
    <name type="synonym">Piriformospora indica</name>
    <dbReference type="NCBI Taxonomy" id="1109443"/>
    <lineage>
        <taxon>Eukaryota</taxon>
        <taxon>Fungi</taxon>
        <taxon>Dikarya</taxon>
        <taxon>Basidiomycota</taxon>
        <taxon>Agaricomycotina</taxon>
        <taxon>Agaricomycetes</taxon>
        <taxon>Sebacinales</taxon>
        <taxon>Serendipitaceae</taxon>
        <taxon>Serendipita</taxon>
    </lineage>
</organism>
<dbReference type="EMBL" id="CAFZ01000569">
    <property type="protein sequence ID" value="CCA75978.1"/>
    <property type="molecule type" value="Genomic_DNA"/>
</dbReference>
<evidence type="ECO:0000256" key="2">
    <source>
        <dbReference type="RuleBase" id="RU000682"/>
    </source>
</evidence>
<dbReference type="HOGENOM" id="CLU_486250_0_0_1"/>
<dbReference type="Pfam" id="PF00046">
    <property type="entry name" value="Homeodomain"/>
    <property type="match status" value="1"/>
</dbReference>
<dbReference type="CDD" id="cd00086">
    <property type="entry name" value="homeodomain"/>
    <property type="match status" value="1"/>
</dbReference>
<dbReference type="Proteomes" id="UP000007148">
    <property type="component" value="Unassembled WGS sequence"/>
</dbReference>
<comment type="caution">
    <text evidence="6">The sequence shown here is derived from an EMBL/GenBank/DDBJ whole genome shotgun (WGS) entry which is preliminary data.</text>
</comment>
<dbReference type="InterPro" id="IPR001356">
    <property type="entry name" value="HD"/>
</dbReference>
<dbReference type="OrthoDB" id="6159439at2759"/>
<feature type="compositionally biased region" description="Acidic residues" evidence="4">
    <location>
        <begin position="454"/>
        <end position="472"/>
    </location>
</feature>
<dbReference type="PROSITE" id="PS50071">
    <property type="entry name" value="HOMEOBOX_2"/>
    <property type="match status" value="1"/>
</dbReference>
<evidence type="ECO:0000256" key="1">
    <source>
        <dbReference type="PROSITE-ProRule" id="PRU00108"/>
    </source>
</evidence>
<dbReference type="InParanoid" id="G4TXD5"/>
<evidence type="ECO:0000256" key="3">
    <source>
        <dbReference type="SAM" id="Coils"/>
    </source>
</evidence>
<protein>
    <recommendedName>
        <fullName evidence="5">Homeobox domain-containing protein</fullName>
    </recommendedName>
</protein>
<gene>
    <name evidence="6" type="ORF">PIIN_09978</name>
</gene>
<evidence type="ECO:0000313" key="7">
    <source>
        <dbReference type="Proteomes" id="UP000007148"/>
    </source>
</evidence>
<comment type="subcellular location">
    <subcellularLocation>
        <location evidence="1 2">Nucleus</location>
    </subcellularLocation>
</comment>